<accession>A0A9P8SIW1</accession>
<keyword evidence="3" id="KW-1185">Reference proteome</keyword>
<proteinExistence type="predicted"/>
<name>A0A9P8SIW1_9HYPO</name>
<dbReference type="GeneID" id="68355243"/>
<comment type="caution">
    <text evidence="2">The sequence shown here is derived from an EMBL/GenBank/DDBJ whole genome shotgun (WGS) entry which is preliminary data.</text>
</comment>
<evidence type="ECO:0000313" key="3">
    <source>
        <dbReference type="Proteomes" id="UP000824596"/>
    </source>
</evidence>
<sequence length="148" mass="17073">MDNIPKGDLMALPDIVAWSQAREEARAQEVAQADADKDSDIDYNYISMMLSSEPDLSPHNSSDDDVQIVTTQRQPQRIRAPLSQFPLEQQPPLRRRRVQLNEKDEAELQAELEEERVIVRASDEEDEEDEPELVISGRRFCIPKSRER</sequence>
<organism evidence="2 3">
    <name type="scientific">Hirsutella rhossiliensis</name>
    <dbReference type="NCBI Taxonomy" id="111463"/>
    <lineage>
        <taxon>Eukaryota</taxon>
        <taxon>Fungi</taxon>
        <taxon>Dikarya</taxon>
        <taxon>Ascomycota</taxon>
        <taxon>Pezizomycotina</taxon>
        <taxon>Sordariomycetes</taxon>
        <taxon>Hypocreomycetidae</taxon>
        <taxon>Hypocreales</taxon>
        <taxon>Ophiocordycipitaceae</taxon>
        <taxon>Hirsutella</taxon>
    </lineage>
</organism>
<protein>
    <submittedName>
        <fullName evidence="2">Uncharacterized protein</fullName>
    </submittedName>
</protein>
<dbReference type="RefSeq" id="XP_044721117.1">
    <property type="nucleotide sequence ID" value="XM_044864585.1"/>
</dbReference>
<dbReference type="AlphaFoldDB" id="A0A9P8SIW1"/>
<gene>
    <name evidence="2" type="ORF">HRG_06114</name>
</gene>
<evidence type="ECO:0000256" key="1">
    <source>
        <dbReference type="SAM" id="MobiDB-lite"/>
    </source>
</evidence>
<dbReference type="EMBL" id="JAIZPD010000005">
    <property type="protein sequence ID" value="KAH0963604.1"/>
    <property type="molecule type" value="Genomic_DNA"/>
</dbReference>
<reference evidence="2" key="1">
    <citation type="submission" date="2021-09" db="EMBL/GenBank/DDBJ databases">
        <title>A high-quality genome of the endoparasitic fungus Hirsutella rhossiliensis with a comparison of Hirsutella genomes reveals transposable elements contributing to genome size variation.</title>
        <authorList>
            <person name="Lin R."/>
            <person name="Jiao Y."/>
            <person name="Sun X."/>
            <person name="Ling J."/>
            <person name="Xie B."/>
            <person name="Cheng X."/>
        </authorList>
    </citation>
    <scope>NUCLEOTIDE SEQUENCE</scope>
    <source>
        <strain evidence="2">HR02</strain>
    </source>
</reference>
<evidence type="ECO:0000313" key="2">
    <source>
        <dbReference type="EMBL" id="KAH0963604.1"/>
    </source>
</evidence>
<feature type="region of interest" description="Disordered" evidence="1">
    <location>
        <begin position="51"/>
        <end position="74"/>
    </location>
</feature>
<dbReference type="Proteomes" id="UP000824596">
    <property type="component" value="Unassembled WGS sequence"/>
</dbReference>